<dbReference type="HOGENOM" id="CLU_430948_0_0_1"/>
<evidence type="ECO:0000256" key="1">
    <source>
        <dbReference type="SAM" id="MobiDB-lite"/>
    </source>
</evidence>
<feature type="compositionally biased region" description="Low complexity" evidence="1">
    <location>
        <begin position="219"/>
        <end position="229"/>
    </location>
</feature>
<protein>
    <submittedName>
        <fullName evidence="2">Uncharacterized protein</fullName>
    </submittedName>
</protein>
<feature type="compositionally biased region" description="Polar residues" evidence="1">
    <location>
        <begin position="230"/>
        <end position="257"/>
    </location>
</feature>
<name>A0A0B1P0W4_UNCNE</name>
<evidence type="ECO:0000313" key="3">
    <source>
        <dbReference type="Proteomes" id="UP000030854"/>
    </source>
</evidence>
<feature type="compositionally biased region" description="Low complexity" evidence="1">
    <location>
        <begin position="258"/>
        <end position="269"/>
    </location>
</feature>
<feature type="region of interest" description="Disordered" evidence="1">
    <location>
        <begin position="88"/>
        <end position="107"/>
    </location>
</feature>
<dbReference type="EMBL" id="JNVN01004192">
    <property type="protein sequence ID" value="KHJ30464.1"/>
    <property type="molecule type" value="Genomic_DNA"/>
</dbReference>
<reference evidence="2 3" key="1">
    <citation type="journal article" date="2014" name="BMC Genomics">
        <title>Adaptive genomic structural variation in the grape powdery mildew pathogen, Erysiphe necator.</title>
        <authorList>
            <person name="Jones L."/>
            <person name="Riaz S."/>
            <person name="Morales-Cruz A."/>
            <person name="Amrine K.C."/>
            <person name="McGuire B."/>
            <person name="Gubler W.D."/>
            <person name="Walker M.A."/>
            <person name="Cantu D."/>
        </authorList>
    </citation>
    <scope>NUCLEOTIDE SEQUENCE [LARGE SCALE GENOMIC DNA]</scope>
    <source>
        <strain evidence="3">c</strain>
    </source>
</reference>
<organism evidence="2 3">
    <name type="scientific">Uncinula necator</name>
    <name type="common">Grape powdery mildew</name>
    <dbReference type="NCBI Taxonomy" id="52586"/>
    <lineage>
        <taxon>Eukaryota</taxon>
        <taxon>Fungi</taxon>
        <taxon>Dikarya</taxon>
        <taxon>Ascomycota</taxon>
        <taxon>Pezizomycotina</taxon>
        <taxon>Leotiomycetes</taxon>
        <taxon>Erysiphales</taxon>
        <taxon>Erysiphaceae</taxon>
        <taxon>Erysiphe</taxon>
    </lineage>
</organism>
<keyword evidence="3" id="KW-1185">Reference proteome</keyword>
<dbReference type="AlphaFoldDB" id="A0A0B1P0W4"/>
<comment type="caution">
    <text evidence="2">The sequence shown here is derived from an EMBL/GenBank/DDBJ whole genome shotgun (WGS) entry which is preliminary data.</text>
</comment>
<evidence type="ECO:0000313" key="2">
    <source>
        <dbReference type="EMBL" id="KHJ30464.1"/>
    </source>
</evidence>
<accession>A0A0B1P0W4</accession>
<dbReference type="Proteomes" id="UP000030854">
    <property type="component" value="Unassembled WGS sequence"/>
</dbReference>
<sequence length="635" mass="72984">MSLPYLLPPQFLLPSWNFCQLVSRAQTAHFPNRNPWKKSTLKENRRRNYLTKIRSYNKLPNFHLILIARLHSGFPILSFEKIEDSRATTSGVKDQVESDDRIGDGAENLSTNFPKVQYVISERQYPEIRRVTVSPKINNQLSQENSSSFELHISKLNSIQQCEEEPTNPKAASQSHLFHADDQLIKESGGDIQNLSDSNVFQDSKSQPQWVLKKRFSSKNDSTKNTSKSAYNRNSFNNSTKAVQKNSVSKSSVLSEKNSFSNNNLMSNSDATSGLSEESDSKSLFDELFPEELIKQEKARQRRAVVNVETLPIFNWTPMKYNRRNSSQQSFNSLYGIKKESKSEMAITTATTTTNEQRNGTEYYDFHQNTSTLCLSGCSTSLEESDFFRLGSKGEHIEAWTNGIIKVIPIRNEVTLRCVGSYLILFATENSARDYLKQILRLHKLSRIKNNAESSMLPVTTEDLHEGEDLEALLKGFSLVPGYGRLTIKLLRRPYKPRYSQILRNGGPLGILKHKFLTENLVLFYLDVGNISIGDLLDFLNHDGKRRNLPWKLAGGYDAILETNKYEDPENKMLVKDAREKKQWQRPSSYVLPFAGEYEARRFVKEWHRRQFPLRQQNQSNHDNHISIINAELMW</sequence>
<feature type="region of interest" description="Disordered" evidence="1">
    <location>
        <begin position="212"/>
        <end position="277"/>
    </location>
</feature>
<proteinExistence type="predicted"/>
<feature type="compositionally biased region" description="Basic and acidic residues" evidence="1">
    <location>
        <begin position="94"/>
        <end position="104"/>
    </location>
</feature>
<gene>
    <name evidence="2" type="ORF">EV44_g0023</name>
</gene>